<sequence length="454" mass="51577">MSAATDKIQWLEPSSRLISLEATSYALLALLKMKQYDLTGSIVRWINEQRFYGEVYGSTQATIVMFQGLAQYQTDIPTVNELNMDVSLYLPDRQQPLTFHIGPDNALLAQSAEIKMNKDFVIQAKGKGHGTLRVISVYYVLLKDQERKCNNFDVLVTVKEEKDVLGPEGTKATVSIEVCARHLKNVDATMSIIDISMMTGFSPDVESLDKLKDKGNTNISSYEINKAANEKGTLIIYLDKISHTQYDCVKFYAHQFFEVGLIQPASVTVYDYYTPESRCNKFYHVVEGSALLDKICQGEACSCAKRDCFKQQQVDSKITSATRRQMACAPGVDYVYKVTLTAIEQGANYDNYVMTIIWVIKEGNDKNPQSKKRNFISHIKCRLDLDLKINRNYLIWGVTSDIWDQPPGISYFIGKETWVEWWPNERDCLQSENHGVCVDFEQLSESLAIFVCKS</sequence>
<name>A0A8T2JD74_9PIPI</name>
<proteinExistence type="predicted"/>
<dbReference type="Gene3D" id="1.50.10.20">
    <property type="match status" value="1"/>
</dbReference>
<dbReference type="SUPFAM" id="SSF50242">
    <property type="entry name" value="TIMP-like"/>
    <property type="match status" value="1"/>
</dbReference>
<dbReference type="Gene3D" id="2.60.40.690">
    <property type="entry name" value="Alpha-macroglobulin, receptor-binding domain"/>
    <property type="match status" value="1"/>
</dbReference>
<dbReference type="InterPro" id="IPR036595">
    <property type="entry name" value="A-macroglobulin_rcpt-bd_sf"/>
</dbReference>
<reference evidence="5" key="1">
    <citation type="thesis" date="2020" institute="ProQuest LLC" country="789 East Eisenhower Parkway, Ann Arbor, MI, USA">
        <title>Comparative Genomics and Chromosome Evolution.</title>
        <authorList>
            <person name="Mudd A.B."/>
        </authorList>
    </citation>
    <scope>NUCLEOTIDE SEQUENCE</scope>
    <source>
        <strain evidence="5">Female2</strain>
        <tissue evidence="5">Blood</tissue>
    </source>
</reference>
<dbReference type="InterPro" id="IPR009048">
    <property type="entry name" value="A-macroglobulin_rcpt-bd"/>
</dbReference>
<dbReference type="AlphaFoldDB" id="A0A8T2JD74"/>
<accession>A0A8T2JD74</accession>
<dbReference type="GO" id="GO:0005615">
    <property type="term" value="C:extracellular space"/>
    <property type="evidence" value="ECO:0007669"/>
    <property type="project" value="InterPro"/>
</dbReference>
<dbReference type="InterPro" id="IPR048848">
    <property type="entry name" value="C3_CUB2"/>
</dbReference>
<dbReference type="Gene3D" id="2.20.210.20">
    <property type="match status" value="1"/>
</dbReference>
<dbReference type="InterPro" id="IPR008930">
    <property type="entry name" value="Terpenoid_cyclase/PrenylTrfase"/>
</dbReference>
<evidence type="ECO:0000256" key="3">
    <source>
        <dbReference type="ARBA" id="ARBA00023157"/>
    </source>
</evidence>
<dbReference type="PANTHER" id="PTHR11412">
    <property type="entry name" value="MACROGLOBULIN / COMPLEMENT"/>
    <property type="match status" value="1"/>
</dbReference>
<dbReference type="Gene3D" id="2.40.50.120">
    <property type="match status" value="1"/>
</dbReference>
<dbReference type="PROSITE" id="PS50189">
    <property type="entry name" value="NTR"/>
    <property type="match status" value="1"/>
</dbReference>
<dbReference type="Pfam" id="PF07678">
    <property type="entry name" value="TED_complement"/>
    <property type="match status" value="1"/>
</dbReference>
<dbReference type="SMART" id="SM01361">
    <property type="entry name" value="A2M_recep"/>
    <property type="match status" value="1"/>
</dbReference>
<dbReference type="SUPFAM" id="SSF48239">
    <property type="entry name" value="Terpenoid cyclases/Protein prenyltransferases"/>
    <property type="match status" value="1"/>
</dbReference>
<evidence type="ECO:0000313" key="6">
    <source>
        <dbReference type="Proteomes" id="UP000812440"/>
    </source>
</evidence>
<dbReference type="SUPFAM" id="SSF49410">
    <property type="entry name" value="Alpha-macroglobulin receptor domain"/>
    <property type="match status" value="1"/>
</dbReference>
<dbReference type="Pfam" id="PF21308">
    <property type="entry name" value="C3_CUB2"/>
    <property type="match status" value="1"/>
</dbReference>
<dbReference type="PANTHER" id="PTHR11412:SF81">
    <property type="entry name" value="COMPLEMENT C3"/>
    <property type="match status" value="1"/>
</dbReference>
<dbReference type="Proteomes" id="UP000812440">
    <property type="component" value="Chromosome 3"/>
</dbReference>
<dbReference type="InterPro" id="IPR050473">
    <property type="entry name" value="A2M/Complement_sys"/>
</dbReference>
<dbReference type="InterPro" id="IPR008993">
    <property type="entry name" value="TIMP-like_OB-fold"/>
</dbReference>
<keyword evidence="2" id="KW-0964">Secreted</keyword>
<dbReference type="InterPro" id="IPR001134">
    <property type="entry name" value="Netrin_domain"/>
</dbReference>
<dbReference type="OrthoDB" id="6359008at2759"/>
<comment type="subcellular location">
    <subcellularLocation>
        <location evidence="1">Secreted</location>
    </subcellularLocation>
</comment>
<dbReference type="Pfam" id="PF07677">
    <property type="entry name" value="A2M_recep"/>
    <property type="match status" value="1"/>
</dbReference>
<keyword evidence="6" id="KW-1185">Reference proteome</keyword>
<evidence type="ECO:0000256" key="1">
    <source>
        <dbReference type="ARBA" id="ARBA00004613"/>
    </source>
</evidence>
<comment type="caution">
    <text evidence="5">The sequence shown here is derived from an EMBL/GenBank/DDBJ whole genome shotgun (WGS) entry which is preliminary data.</text>
</comment>
<dbReference type="EMBL" id="JAACNH010000006">
    <property type="protein sequence ID" value="KAG8441478.1"/>
    <property type="molecule type" value="Genomic_DNA"/>
</dbReference>
<dbReference type="Pfam" id="PF01759">
    <property type="entry name" value="NTR"/>
    <property type="match status" value="1"/>
</dbReference>
<evidence type="ECO:0000313" key="5">
    <source>
        <dbReference type="EMBL" id="KAG8441478.1"/>
    </source>
</evidence>
<keyword evidence="3" id="KW-1015">Disulfide bond</keyword>
<feature type="domain" description="NTR" evidence="4">
    <location>
        <begin position="308"/>
        <end position="437"/>
    </location>
</feature>
<protein>
    <recommendedName>
        <fullName evidence="4">NTR domain-containing protein</fullName>
    </recommendedName>
</protein>
<organism evidence="5 6">
    <name type="scientific">Hymenochirus boettgeri</name>
    <name type="common">Congo dwarf clawed frog</name>
    <dbReference type="NCBI Taxonomy" id="247094"/>
    <lineage>
        <taxon>Eukaryota</taxon>
        <taxon>Metazoa</taxon>
        <taxon>Chordata</taxon>
        <taxon>Craniata</taxon>
        <taxon>Vertebrata</taxon>
        <taxon>Euteleostomi</taxon>
        <taxon>Amphibia</taxon>
        <taxon>Batrachia</taxon>
        <taxon>Anura</taxon>
        <taxon>Pipoidea</taxon>
        <taxon>Pipidae</taxon>
        <taxon>Pipinae</taxon>
        <taxon>Hymenochirus</taxon>
    </lineage>
</organism>
<dbReference type="InterPro" id="IPR018933">
    <property type="entry name" value="Netrin_module_non-TIMP"/>
</dbReference>
<dbReference type="SMART" id="SM00643">
    <property type="entry name" value="C345C"/>
    <property type="match status" value="1"/>
</dbReference>
<evidence type="ECO:0000256" key="2">
    <source>
        <dbReference type="ARBA" id="ARBA00022525"/>
    </source>
</evidence>
<dbReference type="FunFam" id="2.40.50.120:FF:000013">
    <property type="entry name" value="Complement C3"/>
    <property type="match status" value="1"/>
</dbReference>
<dbReference type="InterPro" id="IPR011626">
    <property type="entry name" value="Alpha-macroglobulin_TED"/>
</dbReference>
<evidence type="ECO:0000259" key="4">
    <source>
        <dbReference type="PROSITE" id="PS50189"/>
    </source>
</evidence>
<gene>
    <name evidence="5" type="ORF">GDO86_007006</name>
</gene>